<dbReference type="AlphaFoldDB" id="A0A4Y2KA49"/>
<evidence type="ECO:0000313" key="1">
    <source>
        <dbReference type="EMBL" id="GBM98768.1"/>
    </source>
</evidence>
<dbReference type="Proteomes" id="UP000499080">
    <property type="component" value="Unassembled WGS sequence"/>
</dbReference>
<proteinExistence type="predicted"/>
<keyword evidence="2" id="KW-1185">Reference proteome</keyword>
<gene>
    <name evidence="1" type="ORF">AVEN_73193_1</name>
</gene>
<evidence type="ECO:0000313" key="2">
    <source>
        <dbReference type="Proteomes" id="UP000499080"/>
    </source>
</evidence>
<name>A0A4Y2KA49_ARAVE</name>
<reference evidence="1 2" key="1">
    <citation type="journal article" date="2019" name="Sci. Rep.">
        <title>Orb-weaving spider Araneus ventricosus genome elucidates the spidroin gene catalogue.</title>
        <authorList>
            <person name="Kono N."/>
            <person name="Nakamura H."/>
            <person name="Ohtoshi R."/>
            <person name="Moran D.A.P."/>
            <person name="Shinohara A."/>
            <person name="Yoshida Y."/>
            <person name="Fujiwara M."/>
            <person name="Mori M."/>
            <person name="Tomita M."/>
            <person name="Arakawa K."/>
        </authorList>
    </citation>
    <scope>NUCLEOTIDE SEQUENCE [LARGE SCALE GENOMIC DNA]</scope>
</reference>
<protein>
    <submittedName>
        <fullName evidence="1">Uncharacterized protein</fullName>
    </submittedName>
</protein>
<organism evidence="1 2">
    <name type="scientific">Araneus ventricosus</name>
    <name type="common">Orbweaver spider</name>
    <name type="synonym">Epeira ventricosa</name>
    <dbReference type="NCBI Taxonomy" id="182803"/>
    <lineage>
        <taxon>Eukaryota</taxon>
        <taxon>Metazoa</taxon>
        <taxon>Ecdysozoa</taxon>
        <taxon>Arthropoda</taxon>
        <taxon>Chelicerata</taxon>
        <taxon>Arachnida</taxon>
        <taxon>Araneae</taxon>
        <taxon>Araneomorphae</taxon>
        <taxon>Entelegynae</taxon>
        <taxon>Araneoidea</taxon>
        <taxon>Araneidae</taxon>
        <taxon>Araneus</taxon>
    </lineage>
</organism>
<comment type="caution">
    <text evidence="1">The sequence shown here is derived from an EMBL/GenBank/DDBJ whole genome shotgun (WGS) entry which is preliminary data.</text>
</comment>
<sequence length="140" mass="15656">MISRGHIYAIVHFAPDSAIAACMLCVWLSKSSKITSRVLGCVVDTTLMPPSREAVDKLKVDAPHGGEMDYHTGAAHWSKGNNTRQSLRSEIRRLVEKLVALLRKKSGQKNILFKLCGNTCRHLSAVRNVAVWTWQFQLAR</sequence>
<accession>A0A4Y2KA49</accession>
<dbReference type="EMBL" id="BGPR01004354">
    <property type="protein sequence ID" value="GBM98768.1"/>
    <property type="molecule type" value="Genomic_DNA"/>
</dbReference>